<dbReference type="Proteomes" id="UP001215598">
    <property type="component" value="Unassembled WGS sequence"/>
</dbReference>
<feature type="region of interest" description="Disordered" evidence="1">
    <location>
        <begin position="70"/>
        <end position="117"/>
    </location>
</feature>
<evidence type="ECO:0000313" key="2">
    <source>
        <dbReference type="EMBL" id="KAJ7757884.1"/>
    </source>
</evidence>
<dbReference type="AlphaFoldDB" id="A0AAD7J9E0"/>
<comment type="caution">
    <text evidence="2">The sequence shown here is derived from an EMBL/GenBank/DDBJ whole genome shotgun (WGS) entry which is preliminary data.</text>
</comment>
<name>A0AAD7J9E0_9AGAR</name>
<evidence type="ECO:0000313" key="3">
    <source>
        <dbReference type="Proteomes" id="UP001215598"/>
    </source>
</evidence>
<dbReference type="EMBL" id="JARKIB010000043">
    <property type="protein sequence ID" value="KAJ7757884.1"/>
    <property type="molecule type" value="Genomic_DNA"/>
</dbReference>
<keyword evidence="3" id="KW-1185">Reference proteome</keyword>
<evidence type="ECO:0000256" key="1">
    <source>
        <dbReference type="SAM" id="MobiDB-lite"/>
    </source>
</evidence>
<accession>A0AAD7J9E0</accession>
<gene>
    <name evidence="2" type="ORF">B0H16DRAFT_656738</name>
</gene>
<protein>
    <submittedName>
        <fullName evidence="2">Uncharacterized protein</fullName>
    </submittedName>
</protein>
<proteinExistence type="predicted"/>
<sequence>MGDYPDAVVRMGTTDSYSTQISECKHKEVKGYYARTNRRNHGQQIANHECRQHLLRAINRRMATAAAFEAANAAAAAGESTQPPTPATPSPAAQRTAVADLLRPQEDPLPRTPPRLHHHISESKRSWLDIYEFPALSILQDDPAVQEFLPKLKAHLLSKLLGLP</sequence>
<organism evidence="2 3">
    <name type="scientific">Mycena metata</name>
    <dbReference type="NCBI Taxonomy" id="1033252"/>
    <lineage>
        <taxon>Eukaryota</taxon>
        <taxon>Fungi</taxon>
        <taxon>Dikarya</taxon>
        <taxon>Basidiomycota</taxon>
        <taxon>Agaricomycotina</taxon>
        <taxon>Agaricomycetes</taxon>
        <taxon>Agaricomycetidae</taxon>
        <taxon>Agaricales</taxon>
        <taxon>Marasmiineae</taxon>
        <taxon>Mycenaceae</taxon>
        <taxon>Mycena</taxon>
    </lineage>
</organism>
<reference evidence="2" key="1">
    <citation type="submission" date="2023-03" db="EMBL/GenBank/DDBJ databases">
        <title>Massive genome expansion in bonnet fungi (Mycena s.s.) driven by repeated elements and novel gene families across ecological guilds.</title>
        <authorList>
            <consortium name="Lawrence Berkeley National Laboratory"/>
            <person name="Harder C.B."/>
            <person name="Miyauchi S."/>
            <person name="Viragh M."/>
            <person name="Kuo A."/>
            <person name="Thoen E."/>
            <person name="Andreopoulos B."/>
            <person name="Lu D."/>
            <person name="Skrede I."/>
            <person name="Drula E."/>
            <person name="Henrissat B."/>
            <person name="Morin E."/>
            <person name="Kohler A."/>
            <person name="Barry K."/>
            <person name="LaButti K."/>
            <person name="Morin E."/>
            <person name="Salamov A."/>
            <person name="Lipzen A."/>
            <person name="Mereny Z."/>
            <person name="Hegedus B."/>
            <person name="Baldrian P."/>
            <person name="Stursova M."/>
            <person name="Weitz H."/>
            <person name="Taylor A."/>
            <person name="Grigoriev I.V."/>
            <person name="Nagy L.G."/>
            <person name="Martin F."/>
            <person name="Kauserud H."/>
        </authorList>
    </citation>
    <scope>NUCLEOTIDE SEQUENCE</scope>
    <source>
        <strain evidence="2">CBHHK182m</strain>
    </source>
</reference>
<feature type="compositionally biased region" description="Low complexity" evidence="1">
    <location>
        <begin position="70"/>
        <end position="82"/>
    </location>
</feature>